<evidence type="ECO:0000313" key="3">
    <source>
        <dbReference type="EMBL" id="MEO9178842.1"/>
    </source>
</evidence>
<organism evidence="2 5">
    <name type="scientific">Veillonella parvula</name>
    <name type="common">Staphylococcus parvulus</name>
    <dbReference type="NCBI Taxonomy" id="29466"/>
    <lineage>
        <taxon>Bacteria</taxon>
        <taxon>Bacillati</taxon>
        <taxon>Bacillota</taxon>
        <taxon>Negativicutes</taxon>
        <taxon>Veillonellales</taxon>
        <taxon>Veillonellaceae</taxon>
        <taxon>Veillonella</taxon>
    </lineage>
</organism>
<evidence type="ECO:0000313" key="2">
    <source>
        <dbReference type="EMBL" id="MBS4893243.1"/>
    </source>
</evidence>
<feature type="transmembrane region" description="Helical" evidence="1">
    <location>
        <begin position="5"/>
        <end position="23"/>
    </location>
</feature>
<keyword evidence="1" id="KW-0812">Transmembrane</keyword>
<sequence>MKNKLLPMGIIALIIAVIILLIIPDPSANNVEIARHATNAQQAAQAISKNNQTSILIHTIGMFCLGLGIASTVGGIIVKFIKKDN</sequence>
<gene>
    <name evidence="3" type="ORF">CYJ21_007765</name>
    <name evidence="2" type="ORF">KHZ90_05640</name>
</gene>
<dbReference type="EMBL" id="JAGZMU010000003">
    <property type="protein sequence ID" value="MBS4893243.1"/>
    <property type="molecule type" value="Genomic_DNA"/>
</dbReference>
<name>A0A2I1TFD4_VEIPA</name>
<proteinExistence type="predicted"/>
<protein>
    <submittedName>
        <fullName evidence="2">Uncharacterized protein</fullName>
    </submittedName>
</protein>
<dbReference type="AlphaFoldDB" id="A0A2I1TFD4"/>
<dbReference type="RefSeq" id="WP_024062154.1">
    <property type="nucleotide sequence ID" value="NZ_JADMZX010000002.1"/>
</dbReference>
<dbReference type="EMBL" id="PKMC02000008">
    <property type="protein sequence ID" value="MEO9178842.1"/>
    <property type="molecule type" value="Genomic_DNA"/>
</dbReference>
<dbReference type="Proteomes" id="UP000778864">
    <property type="component" value="Unassembled WGS sequence"/>
</dbReference>
<keyword evidence="1" id="KW-0472">Membrane</keyword>
<keyword evidence="4" id="KW-1185">Reference proteome</keyword>
<reference evidence="3" key="2">
    <citation type="submission" date="2017-12" db="EMBL/GenBank/DDBJ databases">
        <authorList>
            <person name="Thomas-White K."/>
            <person name="Wolfe A.J."/>
        </authorList>
    </citation>
    <scope>NUCLEOTIDE SEQUENCE</scope>
    <source>
        <strain evidence="3">UMB0138</strain>
    </source>
</reference>
<accession>A0A2I1TFD4</accession>
<reference evidence="3 4" key="4">
    <citation type="submission" date="2024-04" db="EMBL/GenBank/DDBJ databases">
        <title>Na.</title>
        <authorList>
            <person name="Choi B."/>
        </authorList>
    </citation>
    <scope>NUCLEOTIDE SEQUENCE [LARGE SCALE GENOMIC DNA]</scope>
    <source>
        <strain evidence="3 4">UMB0138</strain>
    </source>
</reference>
<reference evidence="2" key="3">
    <citation type="submission" date="2021-02" db="EMBL/GenBank/DDBJ databases">
        <title>Infant gut strain persistence is associated with maternal origin, phylogeny, and functional potential including surface adhesion and iron acquisition.</title>
        <authorList>
            <person name="Lou Y.C."/>
        </authorList>
    </citation>
    <scope>NUCLEOTIDE SEQUENCE</scope>
    <source>
        <strain evidence="2">L3_108_031G1_dasL3_108_031G1_concoct_20</strain>
    </source>
</reference>
<feature type="transmembrane region" description="Helical" evidence="1">
    <location>
        <begin position="55"/>
        <end position="81"/>
    </location>
</feature>
<evidence type="ECO:0000256" key="1">
    <source>
        <dbReference type="SAM" id="Phobius"/>
    </source>
</evidence>
<evidence type="ECO:0000313" key="4">
    <source>
        <dbReference type="Proteomes" id="UP000234197"/>
    </source>
</evidence>
<evidence type="ECO:0000313" key="5">
    <source>
        <dbReference type="Proteomes" id="UP000778864"/>
    </source>
</evidence>
<reference evidence="4" key="1">
    <citation type="submission" date="2017-12" db="EMBL/GenBank/DDBJ databases">
        <title>Phylogenetic diversity of female urinary microbiome.</title>
        <authorList>
            <person name="Thomas-White K."/>
            <person name="Wolfe A.J."/>
        </authorList>
    </citation>
    <scope>NUCLEOTIDE SEQUENCE [LARGE SCALE GENOMIC DNA]</scope>
    <source>
        <strain evidence="4">UMB0138</strain>
    </source>
</reference>
<comment type="caution">
    <text evidence="2">The sequence shown here is derived from an EMBL/GenBank/DDBJ whole genome shotgun (WGS) entry which is preliminary data.</text>
</comment>
<dbReference type="Proteomes" id="UP000234197">
    <property type="component" value="Unassembled WGS sequence"/>
</dbReference>
<keyword evidence="1" id="KW-1133">Transmembrane helix</keyword>